<dbReference type="InterPro" id="IPR027396">
    <property type="entry name" value="DsrEFH-like"/>
</dbReference>
<dbReference type="KEGG" id="mcos:GM418_16385"/>
<dbReference type="RefSeq" id="WP_158868234.1">
    <property type="nucleotide sequence ID" value="NZ_CP046401.1"/>
</dbReference>
<dbReference type="InterPro" id="IPR003787">
    <property type="entry name" value="Sulphur_relay_DsrE/F-like"/>
</dbReference>
<protein>
    <submittedName>
        <fullName evidence="1">Peroxiredoxin</fullName>
    </submittedName>
</protein>
<dbReference type="Proteomes" id="UP000428260">
    <property type="component" value="Chromosome"/>
</dbReference>
<dbReference type="Pfam" id="PF02635">
    <property type="entry name" value="DsrE"/>
    <property type="match status" value="1"/>
</dbReference>
<dbReference type="AlphaFoldDB" id="A0A6I6K180"/>
<evidence type="ECO:0000313" key="1">
    <source>
        <dbReference type="EMBL" id="QGY45193.1"/>
    </source>
</evidence>
<name>A0A6I6K180_9BACT</name>
<accession>A0A6I6K180</accession>
<dbReference type="SUPFAM" id="SSF75169">
    <property type="entry name" value="DsrEFH-like"/>
    <property type="match status" value="1"/>
</dbReference>
<dbReference type="Gene3D" id="3.40.1260.10">
    <property type="entry name" value="DsrEFH-like"/>
    <property type="match status" value="1"/>
</dbReference>
<proteinExistence type="predicted"/>
<dbReference type="EMBL" id="CP046401">
    <property type="protein sequence ID" value="QGY45193.1"/>
    <property type="molecule type" value="Genomic_DNA"/>
</dbReference>
<organism evidence="1 2">
    <name type="scientific">Maribellus comscasis</name>
    <dbReference type="NCBI Taxonomy" id="2681766"/>
    <lineage>
        <taxon>Bacteria</taxon>
        <taxon>Pseudomonadati</taxon>
        <taxon>Bacteroidota</taxon>
        <taxon>Bacteroidia</taxon>
        <taxon>Marinilabiliales</taxon>
        <taxon>Prolixibacteraceae</taxon>
        <taxon>Maribellus</taxon>
    </lineage>
</organism>
<gene>
    <name evidence="1" type="ORF">GM418_16385</name>
</gene>
<reference evidence="1 2" key="1">
    <citation type="submission" date="2019-11" db="EMBL/GenBank/DDBJ databases">
        <authorList>
            <person name="Zheng R.K."/>
            <person name="Sun C.M."/>
        </authorList>
    </citation>
    <scope>NUCLEOTIDE SEQUENCE [LARGE SCALE GENOMIC DNA]</scope>
    <source>
        <strain evidence="1 2">WC007</strain>
    </source>
</reference>
<evidence type="ECO:0000313" key="2">
    <source>
        <dbReference type="Proteomes" id="UP000428260"/>
    </source>
</evidence>
<sequence>MKTKKLVVVISRGMDDERSSVAWSIANGGINNGLDVSIFLVSSAVDWVRKGAAEYARPNPEDPTMKDMIQNVINAGCTISVCPPCTKVRGYTQDDLIEGVQIKGSVVIHEPIKEGAAVLTF</sequence>
<keyword evidence="2" id="KW-1185">Reference proteome</keyword>